<feature type="region of interest" description="Disordered" evidence="5">
    <location>
        <begin position="362"/>
        <end position="381"/>
    </location>
</feature>
<dbReference type="RefSeq" id="XP_030043861.1">
    <property type="nucleotide sequence ID" value="XM_030188001.1"/>
</dbReference>
<keyword evidence="3" id="KW-0720">Serine protease</keyword>
<name>A0A6P7WRQ7_9AMPH</name>
<dbReference type="FunFam" id="2.40.10.10:FF:000003">
    <property type="entry name" value="Transmembrane serine protease 3"/>
    <property type="match status" value="1"/>
</dbReference>
<dbReference type="PANTHER" id="PTHR24252">
    <property type="entry name" value="ACROSIN-RELATED"/>
    <property type="match status" value="1"/>
</dbReference>
<evidence type="ECO:0000313" key="8">
    <source>
        <dbReference type="RefSeq" id="XP_030043861.1"/>
    </source>
</evidence>
<evidence type="ECO:0000259" key="6">
    <source>
        <dbReference type="PROSITE" id="PS50240"/>
    </source>
</evidence>
<dbReference type="InParanoid" id="A0A6P7WRQ7"/>
<keyword evidence="4" id="KW-1015">Disulfide bond</keyword>
<dbReference type="SMART" id="SM00020">
    <property type="entry name" value="Tryp_SPc"/>
    <property type="match status" value="1"/>
</dbReference>
<dbReference type="PROSITE" id="PS00134">
    <property type="entry name" value="TRYPSIN_HIS"/>
    <property type="match status" value="1"/>
</dbReference>
<gene>
    <name evidence="8" type="primary">LOC115458148</name>
</gene>
<keyword evidence="7" id="KW-1185">Reference proteome</keyword>
<proteinExistence type="predicted"/>
<dbReference type="InterPro" id="IPR043504">
    <property type="entry name" value="Peptidase_S1_PA_chymotrypsin"/>
</dbReference>
<dbReference type="InterPro" id="IPR001254">
    <property type="entry name" value="Trypsin_dom"/>
</dbReference>
<reference evidence="8" key="1">
    <citation type="submission" date="2025-08" db="UniProtKB">
        <authorList>
            <consortium name="RefSeq"/>
        </authorList>
    </citation>
    <scope>IDENTIFICATION</scope>
</reference>
<dbReference type="InterPro" id="IPR009003">
    <property type="entry name" value="Peptidase_S1_PA"/>
</dbReference>
<sequence length="589" mass="65323">MYTVRYIMKAWLCLLPWIKRTYQNGCGFRADYDGYPSLSSNHRFQQSRIIGGRDALPGEWPWTVSLQLQNQHFCGGSILSSWWILTAAHCFQDIVFKFKDLRVEAGVTTLRKIKTMSKVRKVITHKRYNKKNLDNDIALLLLSTPMLLNTLKMPICLPPPREFNNGDWRTCYVTGWSTTVAGRPISAPVLQMVEMVLMNWKLCKMWLWTITKNMICASYKEGIRDACQVDRGGPLVCRSWKNDMWYQVGIVSWGQGCGQKKNPSVCTQISKYLNWIEAVTDDAGKPFVQEELSEEKPTALDDTEPASTAVIHTPTDTIYTHTATPYTLKSNTDKPAATDVATPTDTTICTFAVVTTTITSGPNDSSVARPDETNANNPTTIFSSPTETTISSQKDFANSRPITMWTSKINLPNTANSIETIAKNVTCPISSTVPNSITIETTRSKATLILITTIESSSSRTTAFSSPFNMKIINPNISISSRPNNESNNSHATKDSIHIMETANLKATAVPRLTMEAIQSQFSDGTSPIEIAAINHTDIAPPSFTIKKAPNTDATVDSKPIMEATESHHFDSAINLTDTATLSPITIRP</sequence>
<dbReference type="Proteomes" id="UP000515156">
    <property type="component" value="Chromosome 14"/>
</dbReference>
<dbReference type="PRINTS" id="PR00722">
    <property type="entry name" value="CHYMOTRYPSIN"/>
</dbReference>
<evidence type="ECO:0000313" key="7">
    <source>
        <dbReference type="Proteomes" id="UP000515156"/>
    </source>
</evidence>
<dbReference type="InterPro" id="IPR018114">
    <property type="entry name" value="TRYPSIN_HIS"/>
</dbReference>
<dbReference type="SUPFAM" id="SSF50494">
    <property type="entry name" value="Trypsin-like serine proteases"/>
    <property type="match status" value="1"/>
</dbReference>
<evidence type="ECO:0000256" key="2">
    <source>
        <dbReference type="ARBA" id="ARBA00022801"/>
    </source>
</evidence>
<dbReference type="FunCoup" id="A0A6P7WRQ7">
    <property type="interactions" value="77"/>
</dbReference>
<dbReference type="InterPro" id="IPR001314">
    <property type="entry name" value="Peptidase_S1A"/>
</dbReference>
<dbReference type="CDD" id="cd00190">
    <property type="entry name" value="Tryp_SPc"/>
    <property type="match status" value="1"/>
</dbReference>
<dbReference type="KEGG" id="muo:115458148"/>
<dbReference type="OrthoDB" id="546450at2759"/>
<dbReference type="GO" id="GO:0004252">
    <property type="term" value="F:serine-type endopeptidase activity"/>
    <property type="evidence" value="ECO:0007669"/>
    <property type="project" value="InterPro"/>
</dbReference>
<protein>
    <submittedName>
        <fullName evidence="8">Transmembrane protease serine 9-like</fullName>
    </submittedName>
</protein>
<dbReference type="Pfam" id="PF00089">
    <property type="entry name" value="Trypsin"/>
    <property type="match status" value="1"/>
</dbReference>
<evidence type="ECO:0000256" key="1">
    <source>
        <dbReference type="ARBA" id="ARBA00022670"/>
    </source>
</evidence>
<dbReference type="GeneID" id="115458148"/>
<dbReference type="AlphaFoldDB" id="A0A6P7WRQ7"/>
<dbReference type="GO" id="GO:0006508">
    <property type="term" value="P:proteolysis"/>
    <property type="evidence" value="ECO:0007669"/>
    <property type="project" value="UniProtKB-KW"/>
</dbReference>
<feature type="domain" description="Peptidase S1" evidence="6">
    <location>
        <begin position="49"/>
        <end position="281"/>
    </location>
</feature>
<evidence type="ECO:0000256" key="4">
    <source>
        <dbReference type="ARBA" id="ARBA00023157"/>
    </source>
</evidence>
<dbReference type="Gene3D" id="2.40.10.10">
    <property type="entry name" value="Trypsin-like serine proteases"/>
    <property type="match status" value="3"/>
</dbReference>
<keyword evidence="2" id="KW-0378">Hydrolase</keyword>
<accession>A0A6P7WRQ7</accession>
<evidence type="ECO:0000256" key="3">
    <source>
        <dbReference type="ARBA" id="ARBA00022825"/>
    </source>
</evidence>
<dbReference type="PANTHER" id="PTHR24252:SF7">
    <property type="entry name" value="HYALIN"/>
    <property type="match status" value="1"/>
</dbReference>
<evidence type="ECO:0000256" key="5">
    <source>
        <dbReference type="SAM" id="MobiDB-lite"/>
    </source>
</evidence>
<keyword evidence="1" id="KW-0645">Protease</keyword>
<organism evidence="7 8">
    <name type="scientific">Microcaecilia unicolor</name>
    <dbReference type="NCBI Taxonomy" id="1415580"/>
    <lineage>
        <taxon>Eukaryota</taxon>
        <taxon>Metazoa</taxon>
        <taxon>Chordata</taxon>
        <taxon>Craniata</taxon>
        <taxon>Vertebrata</taxon>
        <taxon>Euteleostomi</taxon>
        <taxon>Amphibia</taxon>
        <taxon>Gymnophiona</taxon>
        <taxon>Siphonopidae</taxon>
        <taxon>Microcaecilia</taxon>
    </lineage>
</organism>
<dbReference type="PROSITE" id="PS50240">
    <property type="entry name" value="TRYPSIN_DOM"/>
    <property type="match status" value="1"/>
</dbReference>